<evidence type="ECO:0000313" key="4">
    <source>
        <dbReference type="Proteomes" id="UP000812287"/>
    </source>
</evidence>
<accession>A0A9P7VEL4</accession>
<feature type="compositionally biased region" description="Polar residues" evidence="1">
    <location>
        <begin position="400"/>
        <end position="416"/>
    </location>
</feature>
<name>A0A9P7VEL4_9AGAR</name>
<dbReference type="OrthoDB" id="3034442at2759"/>
<sequence length="432" mass="47736">MKRAYKGVVHGEKVNNGLAIDPWSLQTPESANNMLAYRMGLRSASHRSHSVLAAWIVILVFDVVATRCILSWLPKMVALMYCPCDAIYPSSSSWNFGPAALTWSLDGDLKDSVCSKGALLESTIIQGLTLHTRTQTPIGMQYSATSLGKAFFGLNSWMLNFQKCKRFDALTRLLIIWTNAHKLDILSNDYPFPLDVIDLEQRTRHAKVMLVDSPVSEIKFISGRQHKWLLTASKGTRSVLMIWDIVEADVTVNDNPDSEASVMVSLSQIIVLLHLDDDGTFHEIYFININLRLVTLTDRRAHTPRHAAHPLPPNHLTPPTDLVLHAQSIALYVLPSPTLVSKYSFGWVDGASATPTSIPIRNNITLWDNSMNPSSTTPYHPSRQCSPVKHPPSIDLLDVRTSSSASGPLPSPQSGGAEQLRDPRGCCLPQSA</sequence>
<dbReference type="RefSeq" id="XP_043032624.1">
    <property type="nucleotide sequence ID" value="XM_043178203.1"/>
</dbReference>
<feature type="compositionally biased region" description="Polar residues" evidence="1">
    <location>
        <begin position="372"/>
        <end position="385"/>
    </location>
</feature>
<comment type="caution">
    <text evidence="3">The sequence shown here is derived from an EMBL/GenBank/DDBJ whole genome shotgun (WGS) entry which is preliminary data.</text>
</comment>
<protein>
    <submittedName>
        <fullName evidence="3">Uncharacterized protein</fullName>
    </submittedName>
</protein>
<dbReference type="AlphaFoldDB" id="A0A9P7VEL4"/>
<evidence type="ECO:0000256" key="2">
    <source>
        <dbReference type="SAM" id="Phobius"/>
    </source>
</evidence>
<dbReference type="GeneID" id="66100490"/>
<keyword evidence="2" id="KW-0472">Membrane</keyword>
<reference evidence="3" key="1">
    <citation type="submission" date="2020-11" db="EMBL/GenBank/DDBJ databases">
        <title>Adaptations for nitrogen fixation in a non-lichenized fungal sporocarp promotes dispersal by wood-feeding termites.</title>
        <authorList>
            <consortium name="DOE Joint Genome Institute"/>
            <person name="Koch R.A."/>
            <person name="Yoon G."/>
            <person name="Arayal U."/>
            <person name="Lail K."/>
            <person name="Amirebrahimi M."/>
            <person name="Labutti K."/>
            <person name="Lipzen A."/>
            <person name="Riley R."/>
            <person name="Barry K."/>
            <person name="Henrissat B."/>
            <person name="Grigoriev I.V."/>
            <person name="Herr J.R."/>
            <person name="Aime M.C."/>
        </authorList>
    </citation>
    <scope>NUCLEOTIDE SEQUENCE</scope>
    <source>
        <strain evidence="3">MCA 3950</strain>
    </source>
</reference>
<keyword evidence="2" id="KW-1133">Transmembrane helix</keyword>
<organism evidence="3 4">
    <name type="scientific">Guyanagaster necrorhizus</name>
    <dbReference type="NCBI Taxonomy" id="856835"/>
    <lineage>
        <taxon>Eukaryota</taxon>
        <taxon>Fungi</taxon>
        <taxon>Dikarya</taxon>
        <taxon>Basidiomycota</taxon>
        <taxon>Agaricomycotina</taxon>
        <taxon>Agaricomycetes</taxon>
        <taxon>Agaricomycetidae</taxon>
        <taxon>Agaricales</taxon>
        <taxon>Marasmiineae</taxon>
        <taxon>Physalacriaceae</taxon>
        <taxon>Guyanagaster</taxon>
    </lineage>
</organism>
<feature type="region of interest" description="Disordered" evidence="1">
    <location>
        <begin position="372"/>
        <end position="432"/>
    </location>
</feature>
<proteinExistence type="predicted"/>
<keyword evidence="4" id="KW-1185">Reference proteome</keyword>
<evidence type="ECO:0000256" key="1">
    <source>
        <dbReference type="SAM" id="MobiDB-lite"/>
    </source>
</evidence>
<keyword evidence="2" id="KW-0812">Transmembrane</keyword>
<gene>
    <name evidence="3" type="ORF">BT62DRAFT_1014360</name>
</gene>
<dbReference type="EMBL" id="MU250624">
    <property type="protein sequence ID" value="KAG7439120.1"/>
    <property type="molecule type" value="Genomic_DNA"/>
</dbReference>
<feature type="transmembrane region" description="Helical" evidence="2">
    <location>
        <begin position="51"/>
        <end position="73"/>
    </location>
</feature>
<dbReference type="Proteomes" id="UP000812287">
    <property type="component" value="Unassembled WGS sequence"/>
</dbReference>
<evidence type="ECO:0000313" key="3">
    <source>
        <dbReference type="EMBL" id="KAG7439120.1"/>
    </source>
</evidence>